<protein>
    <submittedName>
        <fullName evidence="2">Uncharacterized protein</fullName>
    </submittedName>
</protein>
<sequence>MEELKADHRQAAEALEKARDAAQAGQREAEKEAGEAEHRAETQVESLQAEFERLPQ</sequence>
<accession>A0A7Y3TZ34</accession>
<dbReference type="AlphaFoldDB" id="A0A7Y3TZ34"/>
<dbReference type="EMBL" id="JABFHI010000013">
    <property type="protein sequence ID" value="NOG32867.1"/>
    <property type="molecule type" value="Genomic_DNA"/>
</dbReference>
<evidence type="ECO:0000256" key="1">
    <source>
        <dbReference type="SAM" id="MobiDB-lite"/>
    </source>
</evidence>
<dbReference type="RefSeq" id="WP_171703324.1">
    <property type="nucleotide sequence ID" value="NZ_JABFHI010000013.1"/>
</dbReference>
<gene>
    <name evidence="2" type="ORF">HLB35_15845</name>
</gene>
<organism evidence="2 3">
    <name type="scientific">Vreelandella azerica</name>
    <dbReference type="NCBI Taxonomy" id="2732867"/>
    <lineage>
        <taxon>Bacteria</taxon>
        <taxon>Pseudomonadati</taxon>
        <taxon>Pseudomonadota</taxon>
        <taxon>Gammaproteobacteria</taxon>
        <taxon>Oceanospirillales</taxon>
        <taxon>Halomonadaceae</taxon>
        <taxon>Vreelandella</taxon>
    </lineage>
</organism>
<feature type="compositionally biased region" description="Basic and acidic residues" evidence="1">
    <location>
        <begin position="1"/>
        <end position="20"/>
    </location>
</feature>
<reference evidence="2 3" key="2">
    <citation type="submission" date="2020-06" db="EMBL/GenBank/DDBJ databases">
        <title>Halomonas songnenensis sp. nov., a moderately halophilic bacterium isolated from saline and alkaline soils.</title>
        <authorList>
            <person name="Jiang J."/>
            <person name="Pan Y."/>
        </authorList>
    </citation>
    <scope>NUCLEOTIDE SEQUENCE [LARGE SCALE GENOMIC DNA]</scope>
    <source>
        <strain evidence="2 3">TBZ9</strain>
    </source>
</reference>
<dbReference type="Proteomes" id="UP000588806">
    <property type="component" value="Unassembled WGS sequence"/>
</dbReference>
<feature type="compositionally biased region" description="Basic and acidic residues" evidence="1">
    <location>
        <begin position="27"/>
        <end position="42"/>
    </location>
</feature>
<evidence type="ECO:0000313" key="3">
    <source>
        <dbReference type="Proteomes" id="UP000588806"/>
    </source>
</evidence>
<comment type="caution">
    <text evidence="2">The sequence shown here is derived from an EMBL/GenBank/DDBJ whole genome shotgun (WGS) entry which is preliminary data.</text>
</comment>
<keyword evidence="3" id="KW-1185">Reference proteome</keyword>
<name>A0A7Y3TZ34_9GAMM</name>
<reference evidence="2 3" key="1">
    <citation type="submission" date="2020-05" db="EMBL/GenBank/DDBJ databases">
        <authorList>
            <person name="Ruan W."/>
            <person name="Jeon C.O."/>
            <person name="Chun B.H."/>
        </authorList>
    </citation>
    <scope>NUCLEOTIDE SEQUENCE [LARGE SCALE GENOMIC DNA]</scope>
    <source>
        <strain evidence="2 3">TBZ9</strain>
    </source>
</reference>
<evidence type="ECO:0000313" key="2">
    <source>
        <dbReference type="EMBL" id="NOG32867.1"/>
    </source>
</evidence>
<feature type="region of interest" description="Disordered" evidence="1">
    <location>
        <begin position="1"/>
        <end position="56"/>
    </location>
</feature>
<proteinExistence type="predicted"/>